<organism evidence="2 3">
    <name type="scientific">Metabacillus elymi</name>
    <dbReference type="NCBI Taxonomy" id="2745198"/>
    <lineage>
        <taxon>Bacteria</taxon>
        <taxon>Bacillati</taxon>
        <taxon>Bacillota</taxon>
        <taxon>Bacilli</taxon>
        <taxon>Bacillales</taxon>
        <taxon>Bacillaceae</taxon>
        <taxon>Metabacillus</taxon>
    </lineage>
</organism>
<evidence type="ECO:0000313" key="2">
    <source>
        <dbReference type="EMBL" id="QNF26181.1"/>
    </source>
</evidence>
<name>A0ABX6RYF9_9BACI</name>
<feature type="region of interest" description="Disordered" evidence="1">
    <location>
        <begin position="24"/>
        <end position="43"/>
    </location>
</feature>
<gene>
    <name evidence="2" type="ORF">HUW50_00620</name>
</gene>
<evidence type="ECO:0000313" key="3">
    <source>
        <dbReference type="Proteomes" id="UP000515490"/>
    </source>
</evidence>
<protein>
    <submittedName>
        <fullName evidence="2">Paeninodin family lasso peptide</fullName>
    </submittedName>
</protein>
<dbReference type="NCBIfam" id="NF033524">
    <property type="entry name" value="lasso_PadeA_fam"/>
    <property type="match status" value="1"/>
</dbReference>
<dbReference type="RefSeq" id="WP_185653588.1">
    <property type="nucleotide sequence ID" value="NZ_CP055263.1"/>
</dbReference>
<accession>A0ABX6RYF9</accession>
<sequence length="43" mass="4947">MKKNWQSPLLEVLDLKETMAGPGLRYVDTEQNDPDPEDADHYS</sequence>
<dbReference type="EMBL" id="CP055263">
    <property type="protein sequence ID" value="QNF26181.1"/>
    <property type="molecule type" value="Genomic_DNA"/>
</dbReference>
<keyword evidence="3" id="KW-1185">Reference proteome</keyword>
<feature type="compositionally biased region" description="Acidic residues" evidence="1">
    <location>
        <begin position="30"/>
        <end position="43"/>
    </location>
</feature>
<dbReference type="Proteomes" id="UP000515490">
    <property type="component" value="Chromosome"/>
</dbReference>
<proteinExistence type="predicted"/>
<dbReference type="InterPro" id="IPR049825">
    <property type="entry name" value="Lasso_PadeA-like"/>
</dbReference>
<reference evidence="2 3" key="1">
    <citation type="submission" date="2020-06" db="EMBL/GenBank/DDBJ databases">
        <title>Metabacillus dokdonensis sp. nov., isolated from the rhizosphere of Elymus tsukushiensis, a plant native to the Dokdo Islands, Republic of Korea.</title>
        <authorList>
            <person name="Lee S.Y."/>
            <person name="Hwang Y.J."/>
            <person name="Son J.S."/>
            <person name="Ghim S.Y."/>
        </authorList>
    </citation>
    <scope>NUCLEOTIDE SEQUENCE [LARGE SCALE GENOMIC DNA]</scope>
    <source>
        <strain evidence="2 3">KUDC1714</strain>
    </source>
</reference>
<evidence type="ECO:0000256" key="1">
    <source>
        <dbReference type="SAM" id="MobiDB-lite"/>
    </source>
</evidence>